<dbReference type="AlphaFoldDB" id="A0A8D5FQK0"/>
<dbReference type="RefSeq" id="WP_228856125.1">
    <property type="nucleotide sequence ID" value="NZ_AP024086.1"/>
</dbReference>
<sequence>MVDNITPEPAENIPSKFVLECLATEAEGDGALYGALFADKLLYAKTSDTWFIWNGNYWIRDRVDMAIGLVKCVVERYGEEIIGFEEKIDKSKKENDPEDHKVFKKSWENKIKSLQAKIKQLRQTKGRNACLDFAKKNLGNPLTIVGDEFDQDPWLLGVTNGVIDLKSGELYPGKPDQMISKSCACEYLGLDVDTSRWTNFLETIYDGDQEIIEFMQRLLGYGLTGLTTEHVFPFLLGSGRNGKSLLMESIMRVMGDYAAVIPSDLFLQTNAPRSASQADPAIMKLEGLRLAVSSEVEEGSRFSGLQVKKLTGGDTLEGRNPYDKELRNFRPTHLVMMIGNHEPAPPSGDPAFWDRTFLIKHKIRFVKTEPAKSNERPADPDIADKLAELDTEILSWLVEGCLKWQANGKKLNPPSSVLKATEEYEEDADFIGQFIESCCRVDDSNITISSSELYMAFTIWFRETINAKKNYTPSQRAFGIKLKARDEFKRIKKKGVVFYKGIALNAAWIQRIFTEDDQSSVSAGGRK</sequence>
<dbReference type="SMART" id="SM00885">
    <property type="entry name" value="D5_N"/>
    <property type="match status" value="1"/>
</dbReference>
<dbReference type="Proteomes" id="UP000826725">
    <property type="component" value="Chromosome"/>
</dbReference>
<accession>A0A8D5FQK0</accession>
<reference evidence="6" key="1">
    <citation type="submission" date="2020-09" db="EMBL/GenBank/DDBJ databases">
        <title>Desulfogranum mesoprofundum gen. nov., sp. nov., a novel mesophilic, sulfate-reducing chemolithoautotroph isolated from a deep-sea hydrothermal vent chimney in the Suiyo Seamount.</title>
        <authorList>
            <person name="Hashimoto Y."/>
            <person name="Nakagawa S."/>
        </authorList>
    </citation>
    <scope>NUCLEOTIDE SEQUENCE</scope>
    <source>
        <strain evidence="6">KT2</strain>
    </source>
</reference>
<evidence type="ECO:0000256" key="1">
    <source>
        <dbReference type="ARBA" id="ARBA00022741"/>
    </source>
</evidence>
<evidence type="ECO:0000256" key="3">
    <source>
        <dbReference type="ARBA" id="ARBA00022840"/>
    </source>
</evidence>
<dbReference type="PROSITE" id="PS51206">
    <property type="entry name" value="SF3_HELICASE_1"/>
    <property type="match status" value="1"/>
</dbReference>
<keyword evidence="2" id="KW-0378">Hydrolase</keyword>
<feature type="domain" description="SF3 helicase" evidence="5">
    <location>
        <begin position="210"/>
        <end position="378"/>
    </location>
</feature>
<dbReference type="NCBIfam" id="TIGR01613">
    <property type="entry name" value="primase_Cterm"/>
    <property type="match status" value="1"/>
</dbReference>
<dbReference type="InterPro" id="IPR014015">
    <property type="entry name" value="Helicase_SF3_DNA-vir"/>
</dbReference>
<gene>
    <name evidence="6" type="ORF">DGMP_06420</name>
</gene>
<dbReference type="Pfam" id="PF08706">
    <property type="entry name" value="D5_N"/>
    <property type="match status" value="1"/>
</dbReference>
<keyword evidence="7" id="KW-1185">Reference proteome</keyword>
<evidence type="ECO:0000313" key="7">
    <source>
        <dbReference type="Proteomes" id="UP000826725"/>
    </source>
</evidence>
<keyword evidence="1" id="KW-0547">Nucleotide-binding</keyword>
<keyword evidence="4" id="KW-0175">Coiled coil</keyword>
<keyword evidence="3" id="KW-0067">ATP-binding</keyword>
<dbReference type="KEGG" id="dbk:DGMP_06420"/>
<dbReference type="InterPro" id="IPR051620">
    <property type="entry name" value="ORF904-like_C"/>
</dbReference>
<feature type="coiled-coil region" evidence="4">
    <location>
        <begin position="74"/>
        <end position="124"/>
    </location>
</feature>
<dbReference type="PANTHER" id="PTHR35372:SF2">
    <property type="entry name" value="SF3 HELICASE DOMAIN-CONTAINING PROTEIN"/>
    <property type="match status" value="1"/>
</dbReference>
<dbReference type="GO" id="GO:0005524">
    <property type="term" value="F:ATP binding"/>
    <property type="evidence" value="ECO:0007669"/>
    <property type="project" value="UniProtKB-KW"/>
</dbReference>
<dbReference type="PANTHER" id="PTHR35372">
    <property type="entry name" value="ATP BINDING PROTEIN-RELATED"/>
    <property type="match status" value="1"/>
</dbReference>
<evidence type="ECO:0000256" key="2">
    <source>
        <dbReference type="ARBA" id="ARBA00022801"/>
    </source>
</evidence>
<protein>
    <submittedName>
        <fullName evidence="6">Primase</fullName>
    </submittedName>
</protein>
<evidence type="ECO:0000256" key="4">
    <source>
        <dbReference type="SAM" id="Coils"/>
    </source>
</evidence>
<dbReference type="GO" id="GO:0016787">
    <property type="term" value="F:hydrolase activity"/>
    <property type="evidence" value="ECO:0007669"/>
    <property type="project" value="UniProtKB-KW"/>
</dbReference>
<evidence type="ECO:0000259" key="5">
    <source>
        <dbReference type="PROSITE" id="PS51206"/>
    </source>
</evidence>
<name>A0A8D5FQK0_9BACT</name>
<evidence type="ECO:0000313" key="6">
    <source>
        <dbReference type="EMBL" id="BCL59949.1"/>
    </source>
</evidence>
<dbReference type="InterPro" id="IPR014818">
    <property type="entry name" value="Phage/plasmid_primase_P4_C"/>
</dbReference>
<dbReference type="EMBL" id="AP024086">
    <property type="protein sequence ID" value="BCL59949.1"/>
    <property type="molecule type" value="Genomic_DNA"/>
</dbReference>
<organism evidence="6 7">
    <name type="scientific">Desulfomarina profundi</name>
    <dbReference type="NCBI Taxonomy" id="2772557"/>
    <lineage>
        <taxon>Bacteria</taxon>
        <taxon>Pseudomonadati</taxon>
        <taxon>Thermodesulfobacteriota</taxon>
        <taxon>Desulfobulbia</taxon>
        <taxon>Desulfobulbales</taxon>
        <taxon>Desulfobulbaceae</taxon>
        <taxon>Desulfomarina</taxon>
    </lineage>
</organism>
<dbReference type="InterPro" id="IPR006500">
    <property type="entry name" value="Helicase_put_C_phage/plasmid"/>
</dbReference>
<proteinExistence type="predicted"/>